<dbReference type="AlphaFoldDB" id="A0A9N9H947"/>
<feature type="region of interest" description="Disordered" evidence="1">
    <location>
        <begin position="98"/>
        <end position="131"/>
    </location>
</feature>
<feature type="compositionally biased region" description="Polar residues" evidence="1">
    <location>
        <begin position="111"/>
        <end position="122"/>
    </location>
</feature>
<evidence type="ECO:0000313" key="3">
    <source>
        <dbReference type="Proteomes" id="UP000789739"/>
    </source>
</evidence>
<evidence type="ECO:0000313" key="2">
    <source>
        <dbReference type="EMBL" id="CAG8666425.1"/>
    </source>
</evidence>
<keyword evidence="3" id="KW-1185">Reference proteome</keyword>
<comment type="caution">
    <text evidence="2">The sequence shown here is derived from an EMBL/GenBank/DDBJ whole genome shotgun (WGS) entry which is preliminary data.</text>
</comment>
<accession>A0A9N9H947</accession>
<protein>
    <submittedName>
        <fullName evidence="2">8053_t:CDS:1</fullName>
    </submittedName>
</protein>
<organism evidence="2 3">
    <name type="scientific">Paraglomus brasilianum</name>
    <dbReference type="NCBI Taxonomy" id="144538"/>
    <lineage>
        <taxon>Eukaryota</taxon>
        <taxon>Fungi</taxon>
        <taxon>Fungi incertae sedis</taxon>
        <taxon>Mucoromycota</taxon>
        <taxon>Glomeromycotina</taxon>
        <taxon>Glomeromycetes</taxon>
        <taxon>Paraglomerales</taxon>
        <taxon>Paraglomeraceae</taxon>
        <taxon>Paraglomus</taxon>
    </lineage>
</organism>
<gene>
    <name evidence="2" type="ORF">PBRASI_LOCUS11069</name>
</gene>
<evidence type="ECO:0000256" key="1">
    <source>
        <dbReference type="SAM" id="MobiDB-lite"/>
    </source>
</evidence>
<proteinExistence type="predicted"/>
<name>A0A9N9H947_9GLOM</name>
<feature type="non-terminal residue" evidence="2">
    <location>
        <position position="230"/>
    </location>
</feature>
<sequence length="230" mass="26175">MDRRTLVHLENLNDQSAVTKATNAVNEYYYHTLKHPSHRSDEFWSNFIEHFGMLLLNLKPLSDTVNRFLHDNCGEMYMKLRNLSWPFAPKLFELPKNDTEINPKVSDSRSENASASETSISENSEDIIPQSQEIPNMTPYLAQRENNMSSLVESNSQIPIGGIGAILVMASISTKRKATDNSKRSLESDAKRHRQEIFEHYPPEAPSTRATPSNFARLQGNSEKDCLILH</sequence>
<dbReference type="EMBL" id="CAJVPI010004278">
    <property type="protein sequence ID" value="CAG8666425.1"/>
    <property type="molecule type" value="Genomic_DNA"/>
</dbReference>
<dbReference type="OrthoDB" id="2442370at2759"/>
<feature type="compositionally biased region" description="Basic and acidic residues" evidence="1">
    <location>
        <begin position="98"/>
        <end position="110"/>
    </location>
</feature>
<dbReference type="Proteomes" id="UP000789739">
    <property type="component" value="Unassembled WGS sequence"/>
</dbReference>
<reference evidence="2" key="1">
    <citation type="submission" date="2021-06" db="EMBL/GenBank/DDBJ databases">
        <authorList>
            <person name="Kallberg Y."/>
            <person name="Tangrot J."/>
            <person name="Rosling A."/>
        </authorList>
    </citation>
    <scope>NUCLEOTIDE SEQUENCE</scope>
    <source>
        <strain evidence="2">BR232B</strain>
    </source>
</reference>